<organism evidence="1 2">
    <name type="scientific">Lindgomyces ingoldianus</name>
    <dbReference type="NCBI Taxonomy" id="673940"/>
    <lineage>
        <taxon>Eukaryota</taxon>
        <taxon>Fungi</taxon>
        <taxon>Dikarya</taxon>
        <taxon>Ascomycota</taxon>
        <taxon>Pezizomycotina</taxon>
        <taxon>Dothideomycetes</taxon>
        <taxon>Pleosporomycetidae</taxon>
        <taxon>Pleosporales</taxon>
        <taxon>Lindgomycetaceae</taxon>
        <taxon>Lindgomyces</taxon>
    </lineage>
</organism>
<evidence type="ECO:0000313" key="2">
    <source>
        <dbReference type="Proteomes" id="UP000799755"/>
    </source>
</evidence>
<accession>A0ACB6QML0</accession>
<proteinExistence type="predicted"/>
<reference evidence="1" key="1">
    <citation type="journal article" date="2020" name="Stud. Mycol.">
        <title>101 Dothideomycetes genomes: a test case for predicting lifestyles and emergence of pathogens.</title>
        <authorList>
            <person name="Haridas S."/>
            <person name="Albert R."/>
            <person name="Binder M."/>
            <person name="Bloem J."/>
            <person name="Labutti K."/>
            <person name="Salamov A."/>
            <person name="Andreopoulos B."/>
            <person name="Baker S."/>
            <person name="Barry K."/>
            <person name="Bills G."/>
            <person name="Bluhm B."/>
            <person name="Cannon C."/>
            <person name="Castanera R."/>
            <person name="Culley D."/>
            <person name="Daum C."/>
            <person name="Ezra D."/>
            <person name="Gonzalez J."/>
            <person name="Henrissat B."/>
            <person name="Kuo A."/>
            <person name="Liang C."/>
            <person name="Lipzen A."/>
            <person name="Lutzoni F."/>
            <person name="Magnuson J."/>
            <person name="Mondo S."/>
            <person name="Nolan M."/>
            <person name="Ohm R."/>
            <person name="Pangilinan J."/>
            <person name="Park H.-J."/>
            <person name="Ramirez L."/>
            <person name="Alfaro M."/>
            <person name="Sun H."/>
            <person name="Tritt A."/>
            <person name="Yoshinaga Y."/>
            <person name="Zwiers L.-H."/>
            <person name="Turgeon B."/>
            <person name="Goodwin S."/>
            <person name="Spatafora J."/>
            <person name="Crous P."/>
            <person name="Grigoriev I."/>
        </authorList>
    </citation>
    <scope>NUCLEOTIDE SEQUENCE</scope>
    <source>
        <strain evidence="1">ATCC 200398</strain>
    </source>
</reference>
<comment type="caution">
    <text evidence="1">The sequence shown here is derived from an EMBL/GenBank/DDBJ whole genome shotgun (WGS) entry which is preliminary data.</text>
</comment>
<gene>
    <name evidence="1" type="ORF">BDR25DRAFT_316369</name>
</gene>
<keyword evidence="2" id="KW-1185">Reference proteome</keyword>
<evidence type="ECO:0000313" key="1">
    <source>
        <dbReference type="EMBL" id="KAF2468254.1"/>
    </source>
</evidence>
<sequence length="230" mass="25292">MDFFERTESLATELMQAEGISYESGEIIDSAWLAIPRSAVEQPSCHDGLNMSFSLQLQPRAWKGSGNQMTGSVKDGRDCNNTKSTSSLVESKNRVEPTSSAHVSLMNTKAGSYTIPQFDGSNENRHEITSAFFQELPETQRERSRTPRTQCQVTATAVMDLLPFCTSQTQLDNELLIRLSDVAGSLKEIVLLALGGAIDSCMRSTLERAVGPDVSAGIIEFWSDEWVADM</sequence>
<dbReference type="EMBL" id="MU003517">
    <property type="protein sequence ID" value="KAF2468254.1"/>
    <property type="molecule type" value="Genomic_DNA"/>
</dbReference>
<protein>
    <submittedName>
        <fullName evidence="1">Uncharacterized protein</fullName>
    </submittedName>
</protein>
<name>A0ACB6QML0_9PLEO</name>
<dbReference type="Proteomes" id="UP000799755">
    <property type="component" value="Unassembled WGS sequence"/>
</dbReference>